<keyword evidence="4" id="KW-1185">Reference proteome</keyword>
<gene>
    <name evidence="3" type="ORF">DdX_20830</name>
</gene>
<protein>
    <submittedName>
        <fullName evidence="3">Uncharacterized protein</fullName>
    </submittedName>
</protein>
<evidence type="ECO:0000313" key="3">
    <source>
        <dbReference type="EMBL" id="KAI1693127.1"/>
    </source>
</evidence>
<proteinExistence type="predicted"/>
<feature type="coiled-coil region" evidence="1">
    <location>
        <begin position="275"/>
        <end position="302"/>
    </location>
</feature>
<dbReference type="AlphaFoldDB" id="A0AAD4MGL4"/>
<feature type="compositionally biased region" description="Polar residues" evidence="2">
    <location>
        <begin position="52"/>
        <end position="63"/>
    </location>
</feature>
<comment type="caution">
    <text evidence="3">The sequence shown here is derived from an EMBL/GenBank/DDBJ whole genome shotgun (WGS) entry which is preliminary data.</text>
</comment>
<organism evidence="3 4">
    <name type="scientific">Ditylenchus destructor</name>
    <dbReference type="NCBI Taxonomy" id="166010"/>
    <lineage>
        <taxon>Eukaryota</taxon>
        <taxon>Metazoa</taxon>
        <taxon>Ecdysozoa</taxon>
        <taxon>Nematoda</taxon>
        <taxon>Chromadorea</taxon>
        <taxon>Rhabditida</taxon>
        <taxon>Tylenchina</taxon>
        <taxon>Tylenchomorpha</taxon>
        <taxon>Sphaerularioidea</taxon>
        <taxon>Anguinidae</taxon>
        <taxon>Anguininae</taxon>
        <taxon>Ditylenchus</taxon>
    </lineage>
</organism>
<accession>A0AAD4MGL4</accession>
<feature type="region of interest" description="Disordered" evidence="2">
    <location>
        <begin position="26"/>
        <end position="83"/>
    </location>
</feature>
<evidence type="ECO:0000256" key="1">
    <source>
        <dbReference type="SAM" id="Coils"/>
    </source>
</evidence>
<dbReference type="EMBL" id="JAKKPZ010000672">
    <property type="protein sequence ID" value="KAI1693127.1"/>
    <property type="molecule type" value="Genomic_DNA"/>
</dbReference>
<sequence>MAIRICKYTRILLLDEIDSSRDMTTHTNSVITDAPPQANEDVNMEQDRNASNKRTSLGTYTNGKDTKRKRKNPTDHDNDEEDSIHDRIERIENEMAQANSNIKSLSNRTEKNEIELKKKQIRVYGFPNSETDPNDCLTAFLKCINLPEFDLKLVTDCRFLPQNKEAKVKCIKVEFLSFSAKLNIMSNCKFLGDNKFKEQHSLYVDSELTAKQLLMKEIVKKTKDAVELAAKTNQDLIKSGHVLKIIGCDRLKEHIKGSKESKNSPVHYGKWLKKVGAIQNKNNKLTELLAEIKEKEKKLNDTV</sequence>
<evidence type="ECO:0000313" key="4">
    <source>
        <dbReference type="Proteomes" id="UP001201812"/>
    </source>
</evidence>
<evidence type="ECO:0000256" key="2">
    <source>
        <dbReference type="SAM" id="MobiDB-lite"/>
    </source>
</evidence>
<reference evidence="3" key="1">
    <citation type="submission" date="2022-01" db="EMBL/GenBank/DDBJ databases">
        <title>Genome Sequence Resource for Two Populations of Ditylenchus destructor, the Migratory Endoparasitic Phytonematode.</title>
        <authorList>
            <person name="Zhang H."/>
            <person name="Lin R."/>
            <person name="Xie B."/>
        </authorList>
    </citation>
    <scope>NUCLEOTIDE SEQUENCE</scope>
    <source>
        <strain evidence="3">BazhouSP</strain>
    </source>
</reference>
<dbReference type="Proteomes" id="UP001201812">
    <property type="component" value="Unassembled WGS sequence"/>
</dbReference>
<keyword evidence="1" id="KW-0175">Coiled coil</keyword>
<name>A0AAD4MGL4_9BILA</name>